<sequence length="190" mass="20248">MFVVTGILFALYPILRPYSTETGPAGAEAFASPLWVAAHVCAMIGFLTLVLAVRQLADSMTPVLLIGVGLVLPYYGAETFALHELGREAQDTGSYALIDLAEPIRYGPTQTVMFGAGLILIAVATVLVARRIGGWQVYVFAAGFALFLPQFFLPPWLRVAHGLLILAGCLLVAPSAREPARQEISTTTGA</sequence>
<feature type="transmembrane region" description="Helical" evidence="1">
    <location>
        <begin position="60"/>
        <end position="77"/>
    </location>
</feature>
<dbReference type="EMBL" id="FZOW01000004">
    <property type="protein sequence ID" value="SNS64812.1"/>
    <property type="molecule type" value="Genomic_DNA"/>
</dbReference>
<name>A0A239G7X8_9NOCA</name>
<proteinExistence type="predicted"/>
<dbReference type="OrthoDB" id="8224664at2"/>
<organism evidence="2 3">
    <name type="scientific">Rhodococcoides kyotonense</name>
    <dbReference type="NCBI Taxonomy" id="398843"/>
    <lineage>
        <taxon>Bacteria</taxon>
        <taxon>Bacillati</taxon>
        <taxon>Actinomycetota</taxon>
        <taxon>Actinomycetes</taxon>
        <taxon>Mycobacteriales</taxon>
        <taxon>Nocardiaceae</taxon>
        <taxon>Rhodococcoides</taxon>
    </lineage>
</organism>
<keyword evidence="1" id="KW-1133">Transmembrane helix</keyword>
<dbReference type="Proteomes" id="UP000198327">
    <property type="component" value="Unassembled WGS sequence"/>
</dbReference>
<keyword evidence="1" id="KW-0472">Membrane</keyword>
<evidence type="ECO:0000313" key="3">
    <source>
        <dbReference type="Proteomes" id="UP000198327"/>
    </source>
</evidence>
<reference evidence="3" key="1">
    <citation type="submission" date="2017-06" db="EMBL/GenBank/DDBJ databases">
        <authorList>
            <person name="Varghese N."/>
            <person name="Submissions S."/>
        </authorList>
    </citation>
    <scope>NUCLEOTIDE SEQUENCE [LARGE SCALE GENOMIC DNA]</scope>
    <source>
        <strain evidence="3">JCM 23211</strain>
    </source>
</reference>
<feature type="transmembrane region" description="Helical" evidence="1">
    <location>
        <begin position="111"/>
        <end position="128"/>
    </location>
</feature>
<accession>A0A239G7X8</accession>
<dbReference type="AlphaFoldDB" id="A0A239G7X8"/>
<evidence type="ECO:0000256" key="1">
    <source>
        <dbReference type="SAM" id="Phobius"/>
    </source>
</evidence>
<dbReference type="RefSeq" id="WP_089244928.1">
    <property type="nucleotide sequence ID" value="NZ_FZOW01000004.1"/>
</dbReference>
<keyword evidence="1" id="KW-0812">Transmembrane</keyword>
<evidence type="ECO:0000313" key="2">
    <source>
        <dbReference type="EMBL" id="SNS64812.1"/>
    </source>
</evidence>
<protein>
    <submittedName>
        <fullName evidence="2">Uncharacterized protein</fullName>
    </submittedName>
</protein>
<gene>
    <name evidence="2" type="ORF">SAMN05421642_10488</name>
</gene>
<feature type="transmembrane region" description="Helical" evidence="1">
    <location>
        <begin position="135"/>
        <end position="153"/>
    </location>
</feature>
<keyword evidence="3" id="KW-1185">Reference proteome</keyword>
<feature type="transmembrane region" description="Helical" evidence="1">
    <location>
        <begin position="33"/>
        <end position="53"/>
    </location>
</feature>